<sequence>MWSDMLVHYIVEGVLLVGVVALYWWAFKEDDDK</sequence>
<keyword evidence="1" id="KW-0812">Transmembrane</keyword>
<evidence type="ECO:0000256" key="1">
    <source>
        <dbReference type="SAM" id="Phobius"/>
    </source>
</evidence>
<proteinExistence type="predicted"/>
<keyword evidence="1" id="KW-0472">Membrane</keyword>
<keyword evidence="1" id="KW-1133">Transmembrane helix</keyword>
<accession>A0A8S5UWX6</accession>
<organism evidence="2">
    <name type="scientific">Siphoviridae sp. ctzO58</name>
    <dbReference type="NCBI Taxonomy" id="2825748"/>
    <lineage>
        <taxon>Viruses</taxon>
        <taxon>Duplodnaviria</taxon>
        <taxon>Heunggongvirae</taxon>
        <taxon>Uroviricota</taxon>
        <taxon>Caudoviricetes</taxon>
    </lineage>
</organism>
<evidence type="ECO:0000313" key="2">
    <source>
        <dbReference type="EMBL" id="DAF98898.1"/>
    </source>
</evidence>
<dbReference type="EMBL" id="BK016157">
    <property type="protein sequence ID" value="DAF98898.1"/>
    <property type="molecule type" value="Genomic_DNA"/>
</dbReference>
<feature type="transmembrane region" description="Helical" evidence="1">
    <location>
        <begin position="6"/>
        <end position="27"/>
    </location>
</feature>
<name>A0A8S5UWX6_9CAUD</name>
<reference evidence="2" key="1">
    <citation type="journal article" date="2021" name="Proc. Natl. Acad. Sci. U.S.A.">
        <title>A Catalog of Tens of Thousands of Viruses from Human Metagenomes Reveals Hidden Associations with Chronic Diseases.</title>
        <authorList>
            <person name="Tisza M.J."/>
            <person name="Buck C.B."/>
        </authorList>
    </citation>
    <scope>NUCLEOTIDE SEQUENCE</scope>
    <source>
        <strain evidence="2">CtzO58</strain>
    </source>
</reference>
<protein>
    <submittedName>
        <fullName evidence="2">Oxidoreductase</fullName>
    </submittedName>
</protein>